<feature type="transmembrane region" description="Helical" evidence="1">
    <location>
        <begin position="226"/>
        <end position="255"/>
    </location>
</feature>
<sequence>MTAQPGYVAPAGWYIDPTTSLHLRWWSGLAWTEHVAPIPDVAAAPDEYSADAAALPHSSAGGIEAATAAAAATATATAVDGALPPPPVPRFAPVSSYGWEREESKSEVAPRWTLPVGHGPEFTALPSKWGSVSVWVISFSPWLSVVGFFALATLEGVRAPLWLQWTAFALPWLITLAAAQRDVKRLRIWGHRNIASWAWALLGAPAYLIARTVVLRRNTGIGSAPLWVWIANFLLVVGLVLFLVVVFAAVFASLYGTGFDGTQF</sequence>
<keyword evidence="1" id="KW-0472">Membrane</keyword>
<gene>
    <name evidence="3" type="ORF">GCM10022381_40950</name>
</gene>
<proteinExistence type="predicted"/>
<reference evidence="4" key="1">
    <citation type="journal article" date="2019" name="Int. J. Syst. Evol. Microbiol.">
        <title>The Global Catalogue of Microorganisms (GCM) 10K type strain sequencing project: providing services to taxonomists for standard genome sequencing and annotation.</title>
        <authorList>
            <consortium name="The Broad Institute Genomics Platform"/>
            <consortium name="The Broad Institute Genome Sequencing Center for Infectious Disease"/>
            <person name="Wu L."/>
            <person name="Ma J."/>
        </authorList>
    </citation>
    <scope>NUCLEOTIDE SEQUENCE [LARGE SCALE GENOMIC DNA]</scope>
    <source>
        <strain evidence="4">JCM 17021</strain>
    </source>
</reference>
<organism evidence="3 4">
    <name type="scientific">Leifsonia kafniensis</name>
    <dbReference type="NCBI Taxonomy" id="475957"/>
    <lineage>
        <taxon>Bacteria</taxon>
        <taxon>Bacillati</taxon>
        <taxon>Actinomycetota</taxon>
        <taxon>Actinomycetes</taxon>
        <taxon>Micrococcales</taxon>
        <taxon>Microbacteriaceae</taxon>
        <taxon>Leifsonia</taxon>
    </lineage>
</organism>
<name>A0ABP7L594_9MICO</name>
<keyword evidence="1" id="KW-1133">Transmembrane helix</keyword>
<evidence type="ECO:0000256" key="1">
    <source>
        <dbReference type="SAM" id="Phobius"/>
    </source>
</evidence>
<evidence type="ECO:0000259" key="2">
    <source>
        <dbReference type="Pfam" id="PF10708"/>
    </source>
</evidence>
<dbReference type="EMBL" id="BAABCN010000017">
    <property type="protein sequence ID" value="GAA3895229.1"/>
    <property type="molecule type" value="Genomic_DNA"/>
</dbReference>
<keyword evidence="1" id="KW-0812">Transmembrane</keyword>
<dbReference type="Pfam" id="PF10708">
    <property type="entry name" value="DUF2510"/>
    <property type="match status" value="1"/>
</dbReference>
<accession>A0ABP7L594</accession>
<evidence type="ECO:0000313" key="4">
    <source>
        <dbReference type="Proteomes" id="UP001501803"/>
    </source>
</evidence>
<dbReference type="RefSeq" id="WP_345069750.1">
    <property type="nucleotide sequence ID" value="NZ_BAABCN010000017.1"/>
</dbReference>
<dbReference type="InterPro" id="IPR018929">
    <property type="entry name" value="DUF2510"/>
</dbReference>
<feature type="transmembrane region" description="Helical" evidence="1">
    <location>
        <begin position="161"/>
        <end position="179"/>
    </location>
</feature>
<protein>
    <recommendedName>
        <fullName evidence="2">DUF2510 domain-containing protein</fullName>
    </recommendedName>
</protein>
<dbReference type="Proteomes" id="UP001501803">
    <property type="component" value="Unassembled WGS sequence"/>
</dbReference>
<feature type="transmembrane region" description="Helical" evidence="1">
    <location>
        <begin position="194"/>
        <end position="214"/>
    </location>
</feature>
<feature type="domain" description="DUF2510" evidence="2">
    <location>
        <begin position="11"/>
        <end position="43"/>
    </location>
</feature>
<keyword evidence="4" id="KW-1185">Reference proteome</keyword>
<feature type="transmembrane region" description="Helical" evidence="1">
    <location>
        <begin position="132"/>
        <end position="154"/>
    </location>
</feature>
<evidence type="ECO:0000313" key="3">
    <source>
        <dbReference type="EMBL" id="GAA3895229.1"/>
    </source>
</evidence>
<comment type="caution">
    <text evidence="3">The sequence shown here is derived from an EMBL/GenBank/DDBJ whole genome shotgun (WGS) entry which is preliminary data.</text>
</comment>